<dbReference type="InterPro" id="IPR036388">
    <property type="entry name" value="WH-like_DNA-bd_sf"/>
</dbReference>
<dbReference type="EMBL" id="JAGIYY010000002">
    <property type="protein sequence ID" value="MBP0438659.1"/>
    <property type="molecule type" value="Genomic_DNA"/>
</dbReference>
<dbReference type="SUPFAM" id="SSF53697">
    <property type="entry name" value="SIS domain"/>
    <property type="match status" value="1"/>
</dbReference>
<sequence length="311" mass="34720">MTPDTKTELLQRLRNELPELSAREARAARHLLTNYPMAGMRTVAEFANESGVSTATVLRLVKRLGFPVYSDFQSALRRHIEATLQSPLVRFGAQAEQDTPSPEGFFDRFIVAMSDHLETLRRSIVQGEFDAVVELIANPRRDIHLVGGRYSTNLMRYFADLLLAVRGRVSVIDGQTQIWPQNLLDMGKSSVLVITDVRRYQQDVIEFAHAAAKRGVTVVLLTDNWQSPAARSASHVLSFPVSSPSIFDVLTVGMALVEALTGAVANRLGDTGRARMASLEDLRKPFAPREPELNRTPQKRDELDDLQEQPE</sequence>
<organism evidence="6 7">
    <name type="scientific">Tianweitania sediminis</name>
    <dbReference type="NCBI Taxonomy" id="1502156"/>
    <lineage>
        <taxon>Bacteria</taxon>
        <taxon>Pseudomonadati</taxon>
        <taxon>Pseudomonadota</taxon>
        <taxon>Alphaproteobacteria</taxon>
        <taxon>Hyphomicrobiales</taxon>
        <taxon>Phyllobacteriaceae</taxon>
        <taxon>Tianweitania</taxon>
    </lineage>
</organism>
<keyword evidence="3" id="KW-0804">Transcription</keyword>
<accession>A0A8J7UJH0</accession>
<dbReference type="CDD" id="cd05013">
    <property type="entry name" value="SIS_RpiR"/>
    <property type="match status" value="1"/>
</dbReference>
<comment type="caution">
    <text evidence="6">The sequence shown here is derived from an EMBL/GenBank/DDBJ whole genome shotgun (WGS) entry which is preliminary data.</text>
</comment>
<dbReference type="Pfam" id="PF01380">
    <property type="entry name" value="SIS"/>
    <property type="match status" value="1"/>
</dbReference>
<dbReference type="GO" id="GO:1901135">
    <property type="term" value="P:carbohydrate derivative metabolic process"/>
    <property type="evidence" value="ECO:0007669"/>
    <property type="project" value="InterPro"/>
</dbReference>
<dbReference type="Gene3D" id="1.10.10.10">
    <property type="entry name" value="Winged helix-like DNA-binding domain superfamily/Winged helix DNA-binding domain"/>
    <property type="match status" value="1"/>
</dbReference>
<dbReference type="InterPro" id="IPR047640">
    <property type="entry name" value="RpiR-like"/>
</dbReference>
<dbReference type="InterPro" id="IPR001347">
    <property type="entry name" value="SIS_dom"/>
</dbReference>
<dbReference type="RefSeq" id="WP_209334684.1">
    <property type="nucleotide sequence ID" value="NZ_JAGIYY010000002.1"/>
</dbReference>
<dbReference type="InterPro" id="IPR046348">
    <property type="entry name" value="SIS_dom_sf"/>
</dbReference>
<dbReference type="Pfam" id="PF01418">
    <property type="entry name" value="HTH_6"/>
    <property type="match status" value="1"/>
</dbReference>
<evidence type="ECO:0000256" key="4">
    <source>
        <dbReference type="SAM" id="MobiDB-lite"/>
    </source>
</evidence>
<evidence type="ECO:0000256" key="2">
    <source>
        <dbReference type="ARBA" id="ARBA00023125"/>
    </source>
</evidence>
<dbReference type="InterPro" id="IPR000281">
    <property type="entry name" value="HTH_RpiR"/>
</dbReference>
<evidence type="ECO:0000259" key="5">
    <source>
        <dbReference type="PROSITE" id="PS51071"/>
    </source>
</evidence>
<dbReference type="AlphaFoldDB" id="A0A8J7UJH0"/>
<dbReference type="InterPro" id="IPR009057">
    <property type="entry name" value="Homeodomain-like_sf"/>
</dbReference>
<gene>
    <name evidence="6" type="ORF">J5Y06_08370</name>
</gene>
<protein>
    <submittedName>
        <fullName evidence="6">MurR/RpiR family transcriptional regulator</fullName>
    </submittedName>
</protein>
<dbReference type="SUPFAM" id="SSF46689">
    <property type="entry name" value="Homeodomain-like"/>
    <property type="match status" value="1"/>
</dbReference>
<dbReference type="PROSITE" id="PS51071">
    <property type="entry name" value="HTH_RPIR"/>
    <property type="match status" value="1"/>
</dbReference>
<keyword evidence="2" id="KW-0238">DNA-binding</keyword>
<dbReference type="InterPro" id="IPR035472">
    <property type="entry name" value="RpiR-like_SIS"/>
</dbReference>
<evidence type="ECO:0000256" key="1">
    <source>
        <dbReference type="ARBA" id="ARBA00023015"/>
    </source>
</evidence>
<name>A0A8J7UJH0_9HYPH</name>
<evidence type="ECO:0000313" key="6">
    <source>
        <dbReference type="EMBL" id="MBP0438659.1"/>
    </source>
</evidence>
<dbReference type="PANTHER" id="PTHR30514:SF18">
    <property type="entry name" value="RPIR-FAMILY TRANSCRIPTIONAL REGULATOR"/>
    <property type="match status" value="1"/>
</dbReference>
<evidence type="ECO:0000256" key="3">
    <source>
        <dbReference type="ARBA" id="ARBA00023163"/>
    </source>
</evidence>
<reference evidence="6" key="1">
    <citation type="submission" date="2021-03" db="EMBL/GenBank/DDBJ databases">
        <title>Genome sequencing and assembly of Tianweitania sediminis.</title>
        <authorList>
            <person name="Chhetri G."/>
        </authorList>
    </citation>
    <scope>NUCLEOTIDE SEQUENCE</scope>
    <source>
        <strain evidence="6">Z8</strain>
    </source>
</reference>
<evidence type="ECO:0000313" key="7">
    <source>
        <dbReference type="Proteomes" id="UP000666240"/>
    </source>
</evidence>
<keyword evidence="7" id="KW-1185">Reference proteome</keyword>
<dbReference type="GO" id="GO:0097367">
    <property type="term" value="F:carbohydrate derivative binding"/>
    <property type="evidence" value="ECO:0007669"/>
    <property type="project" value="InterPro"/>
</dbReference>
<feature type="region of interest" description="Disordered" evidence="4">
    <location>
        <begin position="281"/>
        <end position="311"/>
    </location>
</feature>
<dbReference type="Proteomes" id="UP000666240">
    <property type="component" value="Unassembled WGS sequence"/>
</dbReference>
<dbReference type="Gene3D" id="3.40.50.10490">
    <property type="entry name" value="Glucose-6-phosphate isomerase like protein, domain 1"/>
    <property type="match status" value="1"/>
</dbReference>
<dbReference type="PANTHER" id="PTHR30514">
    <property type="entry name" value="GLUCOKINASE"/>
    <property type="match status" value="1"/>
</dbReference>
<keyword evidence="1" id="KW-0805">Transcription regulation</keyword>
<feature type="compositionally biased region" description="Basic and acidic residues" evidence="4">
    <location>
        <begin position="281"/>
        <end position="302"/>
    </location>
</feature>
<proteinExistence type="predicted"/>
<feature type="domain" description="HTH rpiR-type" evidence="5">
    <location>
        <begin position="7"/>
        <end position="83"/>
    </location>
</feature>
<dbReference type="GO" id="GO:0003700">
    <property type="term" value="F:DNA-binding transcription factor activity"/>
    <property type="evidence" value="ECO:0007669"/>
    <property type="project" value="InterPro"/>
</dbReference>
<dbReference type="GO" id="GO:0003677">
    <property type="term" value="F:DNA binding"/>
    <property type="evidence" value="ECO:0007669"/>
    <property type="project" value="UniProtKB-KW"/>
</dbReference>